<name>A0A4P8XVG2_9FIRM</name>
<dbReference type="AlphaFoldDB" id="A0A4P8XVG2"/>
<reference evidence="1 2" key="1">
    <citation type="submission" date="2019-04" db="EMBL/GenBank/DDBJ databases">
        <authorList>
            <person name="Embree M."/>
            <person name="Gaffney J.R."/>
        </authorList>
    </citation>
    <scope>NUCLEOTIDE SEQUENCE [LARGE SCALE GENOMIC DNA]</scope>
    <source>
        <strain evidence="1 2">JE7A12</strain>
    </source>
</reference>
<organism evidence="1 2">
    <name type="scientific">Ruminococcus bovis</name>
    <dbReference type="NCBI Taxonomy" id="2564099"/>
    <lineage>
        <taxon>Bacteria</taxon>
        <taxon>Bacillati</taxon>
        <taxon>Bacillota</taxon>
        <taxon>Clostridia</taxon>
        <taxon>Eubacteriales</taxon>
        <taxon>Oscillospiraceae</taxon>
        <taxon>Ruminococcus</taxon>
    </lineage>
</organism>
<proteinExistence type="predicted"/>
<sequence length="294" mass="34579">MGLYELFEDLQKIDRKITEQNEKDRRIPCNVCGDMFCYTDRIELSDGICCPNCSNKVSPWFDKELQFTSVMDLKNHLTYRDKNFTELFDFSPTIEIGNELKILIDERMKKFVIAGDNYDYKEKNSDLIPLSSVTSCRHRVVESKNEIFFRDSLGRTGRFTPRAFSYTYDFVINIETNLPFMRSMEFKINEYMIGKDNPTLIQVSEEKFTNKIKDFFKMERMYPGKINNSEDVKNSPEYKTYEHYAEKMCQAILQGKENANNRYYDKSKYIICEWCGSKIDINASTCPHCGGVNK</sequence>
<dbReference type="RefSeq" id="WP_138156107.1">
    <property type="nucleotide sequence ID" value="NZ_CP039381.1"/>
</dbReference>
<evidence type="ECO:0000313" key="2">
    <source>
        <dbReference type="Proteomes" id="UP000301475"/>
    </source>
</evidence>
<protein>
    <submittedName>
        <fullName evidence="1">Uncharacterized protein</fullName>
    </submittedName>
</protein>
<keyword evidence="2" id="KW-1185">Reference proteome</keyword>
<accession>A0A4P8XVG2</accession>
<dbReference type="Proteomes" id="UP000301475">
    <property type="component" value="Chromosome"/>
</dbReference>
<dbReference type="OrthoDB" id="3191813at2"/>
<gene>
    <name evidence="1" type="ORF">E5Z56_00895</name>
</gene>
<evidence type="ECO:0000313" key="1">
    <source>
        <dbReference type="EMBL" id="QCT06009.1"/>
    </source>
</evidence>
<dbReference type="KEGG" id="ruj:E5Z56_00895"/>
<dbReference type="EMBL" id="CP039381">
    <property type="protein sequence ID" value="QCT06009.1"/>
    <property type="molecule type" value="Genomic_DNA"/>
</dbReference>